<dbReference type="InterPro" id="IPR002711">
    <property type="entry name" value="HNH"/>
</dbReference>
<evidence type="ECO:0000313" key="4">
    <source>
        <dbReference type="Proteomes" id="UP000238348"/>
    </source>
</evidence>
<dbReference type="GO" id="GO:0008270">
    <property type="term" value="F:zinc ion binding"/>
    <property type="evidence" value="ECO:0007669"/>
    <property type="project" value="InterPro"/>
</dbReference>
<dbReference type="InterPro" id="IPR003615">
    <property type="entry name" value="HNH_nuc"/>
</dbReference>
<feature type="compositionally biased region" description="Polar residues" evidence="1">
    <location>
        <begin position="2081"/>
        <end position="2091"/>
    </location>
</feature>
<dbReference type="NCBIfam" id="TIGR01643">
    <property type="entry name" value="YD_repeat_2x"/>
    <property type="match status" value="1"/>
</dbReference>
<evidence type="ECO:0000256" key="1">
    <source>
        <dbReference type="SAM" id="MobiDB-lite"/>
    </source>
</evidence>
<dbReference type="GO" id="GO:0003676">
    <property type="term" value="F:nucleic acid binding"/>
    <property type="evidence" value="ECO:0007669"/>
    <property type="project" value="InterPro"/>
</dbReference>
<evidence type="ECO:0000313" key="3">
    <source>
        <dbReference type="EMBL" id="AUX48099.1"/>
    </source>
</evidence>
<dbReference type="InterPro" id="IPR022045">
    <property type="entry name" value="TcdB_toxin_mid/N"/>
</dbReference>
<dbReference type="EMBL" id="CP012673">
    <property type="protein sequence ID" value="AUX48099.1"/>
    <property type="molecule type" value="Genomic_DNA"/>
</dbReference>
<feature type="domain" description="HNH nuclease" evidence="2">
    <location>
        <begin position="2063"/>
        <end position="2120"/>
    </location>
</feature>
<dbReference type="Pfam" id="PF01844">
    <property type="entry name" value="HNH"/>
    <property type="match status" value="1"/>
</dbReference>
<feature type="compositionally biased region" description="Basic and acidic residues" evidence="1">
    <location>
        <begin position="2118"/>
        <end position="2135"/>
    </location>
</feature>
<dbReference type="Pfam" id="PF05593">
    <property type="entry name" value="RHS_repeat"/>
    <property type="match status" value="1"/>
</dbReference>
<dbReference type="Gene3D" id="2.180.10.10">
    <property type="entry name" value="RHS repeat-associated core"/>
    <property type="match status" value="3"/>
</dbReference>
<dbReference type="GO" id="GO:0004519">
    <property type="term" value="F:endonuclease activity"/>
    <property type="evidence" value="ECO:0007669"/>
    <property type="project" value="InterPro"/>
</dbReference>
<dbReference type="InterPro" id="IPR031325">
    <property type="entry name" value="RHS_repeat"/>
</dbReference>
<organism evidence="3 4">
    <name type="scientific">Sorangium cellulosum</name>
    <name type="common">Polyangium cellulosum</name>
    <dbReference type="NCBI Taxonomy" id="56"/>
    <lineage>
        <taxon>Bacteria</taxon>
        <taxon>Pseudomonadati</taxon>
        <taxon>Myxococcota</taxon>
        <taxon>Polyangia</taxon>
        <taxon>Polyangiales</taxon>
        <taxon>Polyangiaceae</taxon>
        <taxon>Sorangium</taxon>
    </lineage>
</organism>
<dbReference type="Pfam" id="PF12256">
    <property type="entry name" value="TcdB_toxin_midN"/>
    <property type="match status" value="1"/>
</dbReference>
<sequence>MPWVAPADGSVRIEGDLMKSSTSDELSVDIVRERNGATETLLVPQRVGAEAGSLGLGALLPDAIPVVAGDRIRFRVRADVPDDPARISWSPVVRYEEYTRVDRATGAPRRGRVTCGVQPSGKAGCTLDNDGPEDVPLPPSLIVQQAYVPMPVARWRPGTRRSPWIAPSTGTVRLEGSLFVPGTRSFGNPVTLLVQGVHRLLHKQGYLAASSAGTGYALAVDLEVQAGEPIYVGLFAKEGMDGVFARVNVDGEAVSVSLLEPDPAAEAVVDGAPQDPMAGGFHGWSVGFASGDRTFSEADIVFPTRAPERGFTLAVPLPSGDAPVWGAAASEAFVGSSAVMPSIAGTVARGGGAQRGSLRSAETWNAEVAANLGPLGAGYSFGSTTSDLDLIDINGDRLPDSVTRGGAVLNTGRGFGPRDSWSLPEALRRIEHRTIRLQGGASVSVDSEYRIVSKTASDGGTRGYIHAQFSAGTTYGVSATHVDLVDVNGDGLLDHVTQEPERGAMRVAFNLGHRFTAPVAVERERFEKGDFDAGALRDTLSGILGEFTDAAGVDVVRLEDTGANSVGPGLDVTVAAAGAGYTYTTARTVVDFADVNGDGLPDKVMKAPEEDFFRVQVNLGSSFGAEERWPAGAWGVEIDPPDYAFMGSGDALGFRRSKSYEGSFKVEVCYFICVGGTGFYSEGSGSSHLGLEDIDGDGLADHVLKRDGDAAVYARVNAIGKANLLRQVNRPLGGSVVLDYRREGNLVVPSEGALEEVDRAPQVDMPSSQWVLSEVTVDDGMAGLPGVHGVHTYRTNIETHADGVYDRDERVELGYGRVTTTALGEDGATAMSIEDVEYVNHDVYRRGFVARSTLRDGEGLLYMVEERDHAAPPEEGWFFPKETARRSALYEGTTDDPGAPHKSTSETRDFDELGNLVGLRAYGEEETDADDVVQRVVYTDPGAEYVVRPELVETTDASGRVLRKRTATYWPGTGAPRTVTDVITGGKRPEGTPYVDAEATWQFEFDDVGNLETSINPNSYTLTYRYDEVTYSYRTCVSDSFAYRSNSVPNYLYGTVAQETDTNGHTMVHRYDEFGRLSAVWGPSDLAGDGEGESAVPVECEPSQVWTDEELAGAGEPTVGFTYALRADQTAALPAWAKTSHKDEEHAGDAIVTVTFADGLGRVFQTKKDHERDTGTGTELGMTVSGAVAFDALGRVEEQGQPVFSAEPETSFVAVEMQRGTRLRHDVLSRTRLVETPDTNAPEGYARTATEHGLVAFEGRLLFQEMVIDANGKVRSTYRDVGGRIAAVEEFNRIEEVERQIVTRYGHNPLGELLRVTDARGNVTEAAYDTAGRMVELLSPDAGRTEWRYDLAGNVRAKQTAELVARGGQQIRYEYDFNRLRKIDYPVTQDVVYTYGGPEHGGDAQGNRAGRLVEETSGAGKRSFRYDRFGNVAELTSEFPRLREPHRGPYQATMRYRFDALGRMQEMVFPGSGEEVVRYGYDHGGLVSSAVGENQRANPQHPDEPRRTEYLRHIGYDEFGQRVRVVAGNGVETRYRYDESTRRMAEVNADHQDARMRSLGRPARPFQRLRYRYDLVGNVKELSNEVPLDESLGGSVMVAATQQRYRYDDLNQLKEASGSYQERRDAQLRYTLGLSYDAIGNVTEKGQEVARYVPDGARGWKQQEPIRERTYRNEYRYTGPRPHAATEVDEVVVGESSPRLRELLYDASGNQVEWKYRTNPQRRLEWDDDGRLVSVQENRQELSRALYDGAGERRVHRHGVAGEEETAYVDQHLVLRNGEFPTKHVFAGETRVASKIDADFFREPPVLYYHPDHLGSTQYITDDDQALSQHAEYLPSGELWADQTDGSVQNRQPYLFNGKELDLSTGLYHYGARSYEPRLGVWLSPDPILNQYMRGAGNGGVYNASNLWLYTYTGNNPVASVDKDGRIAFIVVGAVAVGVLFTSQYANAPTSADEPLYNKSSDELALEMGSNSLAVYSAARNPAAMAQVFMQEQAIEGAKQVADVVDPSGTTRQAIDTAEPLLAIVPPIKGAPKVGVKASGTSLAAPKPGSAGGPGAGKPFPKKIKDQAESTADGKCVYCGRTTTRQPGPSQRHTDHAIPKSRGGNNSQENANNSCRDCNLEKSSKTAEEYAGGKK</sequence>
<dbReference type="InterPro" id="IPR006530">
    <property type="entry name" value="YD"/>
</dbReference>
<dbReference type="PANTHER" id="PTHR32305:SF15">
    <property type="entry name" value="PROTEIN RHSA-RELATED"/>
    <property type="match status" value="1"/>
</dbReference>
<dbReference type="NCBIfam" id="TIGR03696">
    <property type="entry name" value="Rhs_assc_core"/>
    <property type="match status" value="1"/>
</dbReference>
<dbReference type="Proteomes" id="UP000238348">
    <property type="component" value="Chromosome"/>
</dbReference>
<reference evidence="3 4" key="1">
    <citation type="submission" date="2015-09" db="EMBL/GenBank/DDBJ databases">
        <title>Sorangium comparison.</title>
        <authorList>
            <person name="Zaburannyi N."/>
            <person name="Bunk B."/>
            <person name="Overmann J."/>
            <person name="Mueller R."/>
        </authorList>
    </citation>
    <scope>NUCLEOTIDE SEQUENCE [LARGE SCALE GENOMIC DNA]</scope>
    <source>
        <strain evidence="3 4">So ce26</strain>
    </source>
</reference>
<name>A0A2L0F9H7_SORCE</name>
<dbReference type="InterPro" id="IPR028994">
    <property type="entry name" value="Integrin_alpha_N"/>
</dbReference>
<dbReference type="CDD" id="cd00085">
    <property type="entry name" value="HNHc"/>
    <property type="match status" value="1"/>
</dbReference>
<dbReference type="SUPFAM" id="SSF69318">
    <property type="entry name" value="Integrin alpha N-terminal domain"/>
    <property type="match status" value="1"/>
</dbReference>
<accession>A0A2L0F9H7</accession>
<proteinExistence type="predicted"/>
<dbReference type="InterPro" id="IPR022385">
    <property type="entry name" value="Rhs_assc_core"/>
</dbReference>
<evidence type="ECO:0000259" key="2">
    <source>
        <dbReference type="SMART" id="SM00507"/>
    </source>
</evidence>
<dbReference type="SMART" id="SM00507">
    <property type="entry name" value="HNHc"/>
    <property type="match status" value="1"/>
</dbReference>
<feature type="compositionally biased region" description="Polar residues" evidence="1">
    <location>
        <begin position="2103"/>
        <end position="2116"/>
    </location>
</feature>
<feature type="region of interest" description="Disordered" evidence="1">
    <location>
        <begin position="2038"/>
        <end position="2135"/>
    </location>
</feature>
<dbReference type="Gene3D" id="1.10.30.50">
    <property type="match status" value="1"/>
</dbReference>
<protein>
    <recommendedName>
        <fullName evidence="2">HNH nuclease domain-containing protein</fullName>
    </recommendedName>
</protein>
<dbReference type="InterPro" id="IPR050708">
    <property type="entry name" value="T6SS_VgrG/RHS"/>
</dbReference>
<gene>
    <name evidence="3" type="ORF">SOCE26_096290</name>
</gene>
<dbReference type="PANTHER" id="PTHR32305">
    <property type="match status" value="1"/>
</dbReference>